<evidence type="ECO:0000313" key="2">
    <source>
        <dbReference type="EMBL" id="MDO5968558.1"/>
    </source>
</evidence>
<proteinExistence type="predicted"/>
<dbReference type="Proteomes" id="UP001176883">
    <property type="component" value="Unassembled WGS sequence"/>
</dbReference>
<dbReference type="EMBL" id="JAUOEK010000041">
    <property type="protein sequence ID" value="MDO5968558.1"/>
    <property type="molecule type" value="Genomic_DNA"/>
</dbReference>
<evidence type="ECO:0000313" key="3">
    <source>
        <dbReference type="Proteomes" id="UP001176883"/>
    </source>
</evidence>
<accession>A0ABT8W613</accession>
<comment type="caution">
    <text evidence="2">The sequence shown here is derived from an EMBL/GenBank/DDBJ whole genome shotgun (WGS) entry which is preliminary data.</text>
</comment>
<dbReference type="Gene3D" id="3.10.450.50">
    <property type="match status" value="1"/>
</dbReference>
<dbReference type="RefSeq" id="WP_303276236.1">
    <property type="nucleotide sequence ID" value="NZ_JAUOEK010000041.1"/>
</dbReference>
<evidence type="ECO:0000259" key="1">
    <source>
        <dbReference type="Pfam" id="PF12680"/>
    </source>
</evidence>
<reference evidence="2" key="1">
    <citation type="submission" date="2023-07" db="EMBL/GenBank/DDBJ databases">
        <title>Two novel species in the genus Flavivirga.</title>
        <authorList>
            <person name="Kwon K."/>
        </authorList>
    </citation>
    <scope>NUCLEOTIDE SEQUENCE</scope>
    <source>
        <strain evidence="2">KCTC 52353</strain>
    </source>
</reference>
<dbReference type="InterPro" id="IPR032710">
    <property type="entry name" value="NTF2-like_dom_sf"/>
</dbReference>
<protein>
    <submittedName>
        <fullName evidence="2">Nuclear transport factor 2 family protein</fullName>
    </submittedName>
</protein>
<dbReference type="InterPro" id="IPR037401">
    <property type="entry name" value="SnoaL-like"/>
</dbReference>
<feature type="domain" description="SnoaL-like" evidence="1">
    <location>
        <begin position="21"/>
        <end position="104"/>
    </location>
</feature>
<dbReference type="Pfam" id="PF12680">
    <property type="entry name" value="SnoaL_2"/>
    <property type="match status" value="1"/>
</dbReference>
<gene>
    <name evidence="2" type="ORF">Q4Q35_01945</name>
</gene>
<dbReference type="SUPFAM" id="SSF54427">
    <property type="entry name" value="NTF2-like"/>
    <property type="match status" value="1"/>
</dbReference>
<organism evidence="2 3">
    <name type="scientific">Flavivirga aquimarina</name>
    <dbReference type="NCBI Taxonomy" id="2027862"/>
    <lineage>
        <taxon>Bacteria</taxon>
        <taxon>Pseudomonadati</taxon>
        <taxon>Bacteroidota</taxon>
        <taxon>Flavobacteriia</taxon>
        <taxon>Flavobacteriales</taxon>
        <taxon>Flavobacteriaceae</taxon>
        <taxon>Flavivirga</taxon>
    </lineage>
</organism>
<name>A0ABT8W613_9FLAO</name>
<keyword evidence="3" id="KW-1185">Reference proteome</keyword>
<sequence>MTKKPMEVFQAFGQGLMSGTNSWKSVVADNIVFTGPVDQVTGLEAFAKLNEDFMPLVRGNDMKQVVEVGNFVITQTVMDVATPKGNIIKLDMSEWYEIIDGKIQNIKVYYNAEDYVKEFGLA</sequence>